<proteinExistence type="inferred from homology"/>
<keyword evidence="4 5" id="KW-0472">Membrane</keyword>
<name>A0ABU0VYN8_9RHOB</name>
<keyword evidence="5" id="KW-0813">Transport</keyword>
<keyword evidence="3 5" id="KW-1133">Transmembrane helix</keyword>
<dbReference type="Proteomes" id="UP001239680">
    <property type="component" value="Unassembled WGS sequence"/>
</dbReference>
<protein>
    <recommendedName>
        <fullName evidence="5">Sec-independent protein translocase protein TatC</fullName>
    </recommendedName>
</protein>
<sequence>MSKTEEIDHSSAPLVEHLAELRSRLIWSVAAFMVGMLLCFLVAEPILDFLLMPIEKAMRALGNPNPVMQYTAPQEYFFTLMHIALVGGLMVSFPVIGYQLWRFVAPGLYRSEKQAFLPFLIASPVLFLAGAAFSHLVVTPMAMQFFLGYADSATILSALIPSYNEAPEGVLVAEPVVKTGIDIVFQGKVNETLDISLKLILAFGLCFQLPVLLTLMGKAGLVSADGLAKTRRYAIVLILFVAALVTPPDIMSQLILFFAVYPLYEVSIFLIRRIEKRREAELKRDGLWVDDAEDADGEQG</sequence>
<evidence type="ECO:0000256" key="2">
    <source>
        <dbReference type="ARBA" id="ARBA00022692"/>
    </source>
</evidence>
<dbReference type="EMBL" id="JAVDBT010000008">
    <property type="protein sequence ID" value="MDQ2066643.1"/>
    <property type="molecule type" value="Genomic_DNA"/>
</dbReference>
<comment type="subcellular location">
    <subcellularLocation>
        <location evidence="5">Cell membrane</location>
        <topology evidence="5">Multi-pass membrane protein</topology>
    </subcellularLocation>
    <subcellularLocation>
        <location evidence="1">Membrane</location>
        <topology evidence="1">Multi-pass membrane protein</topology>
    </subcellularLocation>
</comment>
<dbReference type="Pfam" id="PF00902">
    <property type="entry name" value="TatC"/>
    <property type="match status" value="1"/>
</dbReference>
<dbReference type="PANTHER" id="PTHR30371:SF0">
    <property type="entry name" value="SEC-INDEPENDENT PROTEIN TRANSLOCASE PROTEIN TATC, CHLOROPLASTIC-RELATED"/>
    <property type="match status" value="1"/>
</dbReference>
<feature type="transmembrane region" description="Helical" evidence="5">
    <location>
        <begin position="25"/>
        <end position="51"/>
    </location>
</feature>
<keyword evidence="2 5" id="KW-0812">Transmembrane</keyword>
<feature type="transmembrane region" description="Helical" evidence="5">
    <location>
        <begin position="199"/>
        <end position="221"/>
    </location>
</feature>
<evidence type="ECO:0000256" key="4">
    <source>
        <dbReference type="ARBA" id="ARBA00023136"/>
    </source>
</evidence>
<dbReference type="InterPro" id="IPR002033">
    <property type="entry name" value="TatC"/>
</dbReference>
<evidence type="ECO:0000256" key="1">
    <source>
        <dbReference type="ARBA" id="ARBA00004141"/>
    </source>
</evidence>
<comment type="similarity">
    <text evidence="5">Belongs to the TatC family.</text>
</comment>
<keyword evidence="7" id="KW-1185">Reference proteome</keyword>
<evidence type="ECO:0000313" key="7">
    <source>
        <dbReference type="Proteomes" id="UP001239680"/>
    </source>
</evidence>
<evidence type="ECO:0000256" key="5">
    <source>
        <dbReference type="HAMAP-Rule" id="MF_00902"/>
    </source>
</evidence>
<keyword evidence="5" id="KW-1003">Cell membrane</keyword>
<comment type="subunit">
    <text evidence="5">The Tat system comprises two distinct complexes: a TatABC complex, containing multiple copies of TatA, TatB and TatC subunits, and a separate TatA complex, containing only TatA subunits. Substrates initially bind to the TatABC complex, which probably triggers association of the separate TatA complex to form the active translocon.</text>
</comment>
<keyword evidence="5" id="KW-0811">Translocation</keyword>
<dbReference type="NCBIfam" id="TIGR00945">
    <property type="entry name" value="tatC"/>
    <property type="match status" value="1"/>
</dbReference>
<evidence type="ECO:0000313" key="6">
    <source>
        <dbReference type="EMBL" id="MDQ2066643.1"/>
    </source>
</evidence>
<organism evidence="6 7">
    <name type="scientific">Pseudogemmobacter lacusdianii</name>
    <dbReference type="NCBI Taxonomy" id="3069608"/>
    <lineage>
        <taxon>Bacteria</taxon>
        <taxon>Pseudomonadati</taxon>
        <taxon>Pseudomonadota</taxon>
        <taxon>Alphaproteobacteria</taxon>
        <taxon>Rhodobacterales</taxon>
        <taxon>Paracoccaceae</taxon>
        <taxon>Pseudogemmobacter</taxon>
    </lineage>
</organism>
<dbReference type="HAMAP" id="MF_00902">
    <property type="entry name" value="TatC"/>
    <property type="match status" value="1"/>
</dbReference>
<keyword evidence="5" id="KW-0653">Protein transport</keyword>
<feature type="transmembrane region" description="Helical" evidence="5">
    <location>
        <begin position="233"/>
        <end position="248"/>
    </location>
</feature>
<evidence type="ECO:0000256" key="3">
    <source>
        <dbReference type="ARBA" id="ARBA00022989"/>
    </source>
</evidence>
<reference evidence="6 7" key="1">
    <citation type="submission" date="2023-08" db="EMBL/GenBank/DDBJ databases">
        <title>Characterization of two Paracoccaceae strains isolated from Phycosphere and proposal of Xinfangfangia lacusdiani sp. nov.</title>
        <authorList>
            <person name="Deng Y."/>
            <person name="Zhang Y.Q."/>
        </authorList>
    </citation>
    <scope>NUCLEOTIDE SEQUENCE [LARGE SCALE GENOMIC DNA]</scope>
    <source>
        <strain evidence="6 7">CPCC 101601</strain>
    </source>
</reference>
<accession>A0ABU0VYN8</accession>
<dbReference type="RefSeq" id="WP_306680350.1">
    <property type="nucleotide sequence ID" value="NZ_JAVDBT010000008.1"/>
</dbReference>
<feature type="transmembrane region" description="Helical" evidence="5">
    <location>
        <begin position="254"/>
        <end position="274"/>
    </location>
</feature>
<comment type="caution">
    <text evidence="6">The sequence shown here is derived from an EMBL/GenBank/DDBJ whole genome shotgun (WGS) entry which is preliminary data.</text>
</comment>
<feature type="transmembrane region" description="Helical" evidence="5">
    <location>
        <begin position="76"/>
        <end position="96"/>
    </location>
</feature>
<comment type="function">
    <text evidence="5">Part of the twin-arginine translocation (Tat) system that transports large folded proteins containing a characteristic twin-arginine motif in their signal peptide across membranes. Together with TatB, TatC is part of a receptor directly interacting with Tat signal peptides.</text>
</comment>
<dbReference type="PANTHER" id="PTHR30371">
    <property type="entry name" value="SEC-INDEPENDENT PROTEIN TRANSLOCASE PROTEIN TATC"/>
    <property type="match status" value="1"/>
</dbReference>
<dbReference type="PRINTS" id="PR01840">
    <property type="entry name" value="TATCFAMILY"/>
</dbReference>
<gene>
    <name evidence="5 6" type="primary">tatC</name>
    <name evidence="6" type="ORF">Q9295_09670</name>
</gene>
<feature type="transmembrane region" description="Helical" evidence="5">
    <location>
        <begin position="116"/>
        <end position="138"/>
    </location>
</feature>